<name>B4VSZ5_9CYAN</name>
<dbReference type="InterPro" id="IPR017972">
    <property type="entry name" value="Cyt_P450_CS"/>
</dbReference>
<feature type="binding site" description="axial binding residue" evidence="7">
    <location>
        <position position="390"/>
    </location>
    <ligand>
        <name>heme</name>
        <dbReference type="ChEBI" id="CHEBI:30413"/>
    </ligand>
    <ligandPart>
        <name>Fe</name>
        <dbReference type="ChEBI" id="CHEBI:18248"/>
    </ligandPart>
</feature>
<dbReference type="EMBL" id="DS989851">
    <property type="protein sequence ID" value="EDX74980.1"/>
    <property type="molecule type" value="Genomic_DNA"/>
</dbReference>
<dbReference type="STRING" id="118168.MC7420_854"/>
<dbReference type="GO" id="GO:0016705">
    <property type="term" value="F:oxidoreductase activity, acting on paired donors, with incorporation or reduction of molecular oxygen"/>
    <property type="evidence" value="ECO:0007669"/>
    <property type="project" value="InterPro"/>
</dbReference>
<evidence type="ECO:0000256" key="5">
    <source>
        <dbReference type="ARBA" id="ARBA00023004"/>
    </source>
</evidence>
<dbReference type="PROSITE" id="PS00086">
    <property type="entry name" value="CYTOCHROME_P450"/>
    <property type="match status" value="1"/>
</dbReference>
<keyword evidence="4 8" id="KW-0560">Oxidoreductase</keyword>
<protein>
    <submittedName>
        <fullName evidence="9">Cytochrome P450 superfamily</fullName>
    </submittedName>
</protein>
<dbReference type="OrthoDB" id="446280at2"/>
<accession>B4VSZ5</accession>
<dbReference type="AlphaFoldDB" id="B4VSZ5"/>
<dbReference type="PRINTS" id="PR00385">
    <property type="entry name" value="P450"/>
</dbReference>
<evidence type="ECO:0000256" key="4">
    <source>
        <dbReference type="ARBA" id="ARBA00023002"/>
    </source>
</evidence>
<keyword evidence="10" id="KW-1185">Reference proteome</keyword>
<dbReference type="InterPro" id="IPR002401">
    <property type="entry name" value="Cyt_P450_E_grp-I"/>
</dbReference>
<evidence type="ECO:0000256" key="6">
    <source>
        <dbReference type="ARBA" id="ARBA00023033"/>
    </source>
</evidence>
<keyword evidence="5 7" id="KW-0408">Iron</keyword>
<evidence type="ECO:0000313" key="10">
    <source>
        <dbReference type="Proteomes" id="UP000003835"/>
    </source>
</evidence>
<dbReference type="GO" id="GO:0005506">
    <property type="term" value="F:iron ion binding"/>
    <property type="evidence" value="ECO:0007669"/>
    <property type="project" value="InterPro"/>
</dbReference>
<dbReference type="HOGENOM" id="CLU_001570_15_6_3"/>
<keyword evidence="6 8" id="KW-0503">Monooxygenase</keyword>
<dbReference type="Gene3D" id="1.10.630.10">
    <property type="entry name" value="Cytochrome P450"/>
    <property type="match status" value="1"/>
</dbReference>
<evidence type="ECO:0000256" key="1">
    <source>
        <dbReference type="ARBA" id="ARBA00010617"/>
    </source>
</evidence>
<dbReference type="InterPro" id="IPR001128">
    <property type="entry name" value="Cyt_P450"/>
</dbReference>
<evidence type="ECO:0000256" key="2">
    <source>
        <dbReference type="ARBA" id="ARBA00022617"/>
    </source>
</evidence>
<comment type="similarity">
    <text evidence="1 8">Belongs to the cytochrome P450 family.</text>
</comment>
<dbReference type="PANTHER" id="PTHR24286:SF384">
    <property type="entry name" value="P450, PUTATIVE (EUROFUNG)-RELATED"/>
    <property type="match status" value="1"/>
</dbReference>
<evidence type="ECO:0000313" key="9">
    <source>
        <dbReference type="EMBL" id="EDX74980.1"/>
    </source>
</evidence>
<dbReference type="CDD" id="cd11044">
    <property type="entry name" value="CYP120A1_CYP26-like"/>
    <property type="match status" value="1"/>
</dbReference>
<dbReference type="Proteomes" id="UP000003835">
    <property type="component" value="Unassembled WGS sequence"/>
</dbReference>
<gene>
    <name evidence="9" type="ORF">MC7420_854</name>
</gene>
<evidence type="ECO:0000256" key="3">
    <source>
        <dbReference type="ARBA" id="ARBA00022723"/>
    </source>
</evidence>
<proteinExistence type="inferred from homology"/>
<dbReference type="RefSeq" id="WP_006101800.1">
    <property type="nucleotide sequence ID" value="NZ_DS989851.1"/>
</dbReference>
<dbReference type="PRINTS" id="PR00463">
    <property type="entry name" value="EP450I"/>
</dbReference>
<dbReference type="GO" id="GO:0016125">
    <property type="term" value="P:sterol metabolic process"/>
    <property type="evidence" value="ECO:0007669"/>
    <property type="project" value="TreeGrafter"/>
</dbReference>
<reference evidence="9 10" key="1">
    <citation type="submission" date="2008-07" db="EMBL/GenBank/DDBJ databases">
        <authorList>
            <person name="Tandeau de Marsac N."/>
            <person name="Ferriera S."/>
            <person name="Johnson J."/>
            <person name="Kravitz S."/>
            <person name="Beeson K."/>
            <person name="Sutton G."/>
            <person name="Rogers Y.-H."/>
            <person name="Friedman R."/>
            <person name="Frazier M."/>
            <person name="Venter J.C."/>
        </authorList>
    </citation>
    <scope>NUCLEOTIDE SEQUENCE [LARGE SCALE GENOMIC DNA]</scope>
    <source>
        <strain evidence="9 10">PCC 7420</strain>
    </source>
</reference>
<keyword evidence="2 7" id="KW-0349">Heme</keyword>
<dbReference type="eggNOG" id="COG2124">
    <property type="taxonomic scope" value="Bacteria"/>
</dbReference>
<dbReference type="PANTHER" id="PTHR24286">
    <property type="entry name" value="CYTOCHROME P450 26"/>
    <property type="match status" value="1"/>
</dbReference>
<dbReference type="InterPro" id="IPR036396">
    <property type="entry name" value="Cyt_P450_sf"/>
</dbReference>
<evidence type="ECO:0000256" key="8">
    <source>
        <dbReference type="RuleBase" id="RU000461"/>
    </source>
</evidence>
<evidence type="ECO:0000256" key="7">
    <source>
        <dbReference type="PIRSR" id="PIRSR602401-1"/>
    </source>
</evidence>
<comment type="cofactor">
    <cofactor evidence="7">
        <name>heme</name>
        <dbReference type="ChEBI" id="CHEBI:30413"/>
    </cofactor>
</comment>
<dbReference type="SUPFAM" id="SSF48264">
    <property type="entry name" value="Cytochrome P450"/>
    <property type="match status" value="1"/>
</dbReference>
<keyword evidence="3 7" id="KW-0479">Metal-binding</keyword>
<dbReference type="GO" id="GO:0020037">
    <property type="term" value="F:heme binding"/>
    <property type="evidence" value="ECO:0007669"/>
    <property type="project" value="InterPro"/>
</dbReference>
<dbReference type="GO" id="GO:0004497">
    <property type="term" value="F:monooxygenase activity"/>
    <property type="evidence" value="ECO:0007669"/>
    <property type="project" value="UniProtKB-KW"/>
</dbReference>
<sequence>MTTTDELKSRPLPPGDFGLPLIGETIQFFRDPDFAQKRHQKYGSIFKTKLFGRPTVMISGSEANRFVLTHENQYFTSTFPPSTKILLGPASLAVQGGLNHLQRRKILSQAFQPRALAGYLTDMAEIAQGYLHKWERLGTFTWYPELRNLTFDIACKLLVGVDSASETLMGKWFEEWCQGLFSIALPLPWTKFGRALHCRKQLLNQIEQIIRQRQQSSDPGQDALGLLLQARDEQGNSLSLEELKDQILLLLFAGHETLTSALASTCLLLAQHPDIVAAIRAEQQQLNLQSPWTMEDLKQMTYLEQVLKEVMRLIPPVGGGFREVIQSCELNGYQLPKGWSVQYQISRTHHDSDIYTQPEQFDPERFNPERAEDKSKPFSYVPFGGGVRECLGREFAKLEMKLFTALLVRDYQWELLPEQNLDMVAVPTPHPRDGLRVNFWRREAEN</sequence>
<dbReference type="Pfam" id="PF00067">
    <property type="entry name" value="p450"/>
    <property type="match status" value="1"/>
</dbReference>
<organism evidence="9 10">
    <name type="scientific">Coleofasciculus chthonoplastes PCC 7420</name>
    <dbReference type="NCBI Taxonomy" id="118168"/>
    <lineage>
        <taxon>Bacteria</taxon>
        <taxon>Bacillati</taxon>
        <taxon>Cyanobacteriota</taxon>
        <taxon>Cyanophyceae</taxon>
        <taxon>Coleofasciculales</taxon>
        <taxon>Coleofasciculaceae</taxon>
        <taxon>Coleofasciculus</taxon>
    </lineage>
</organism>